<organism evidence="1 2">
    <name type="scientific">Desulfosporosinus acidiphilus (strain DSM 22704 / JCM 16185 / SJ4)</name>
    <dbReference type="NCBI Taxonomy" id="646529"/>
    <lineage>
        <taxon>Bacteria</taxon>
        <taxon>Bacillati</taxon>
        <taxon>Bacillota</taxon>
        <taxon>Clostridia</taxon>
        <taxon>Eubacteriales</taxon>
        <taxon>Desulfitobacteriaceae</taxon>
        <taxon>Desulfosporosinus</taxon>
    </lineage>
</organism>
<dbReference type="STRING" id="646529.Desaci_2809"/>
<dbReference type="AlphaFoldDB" id="I4D7F8"/>
<accession>I4D7F8</accession>
<dbReference type="EMBL" id="CP003639">
    <property type="protein sequence ID" value="AFM41732.1"/>
    <property type="molecule type" value="Genomic_DNA"/>
</dbReference>
<reference evidence="1 2" key="1">
    <citation type="journal article" date="2012" name="J. Bacteriol.">
        <title>Complete genome sequences of Desulfosporosinus orientis DSM765T, Desulfosporosinus youngiae DSM17734T, Desulfosporosinus meridiei DSM13257T, and Desulfosporosinus acidiphilus DSM22704T.</title>
        <authorList>
            <person name="Pester M."/>
            <person name="Brambilla E."/>
            <person name="Alazard D."/>
            <person name="Rattei T."/>
            <person name="Weinmaier T."/>
            <person name="Han J."/>
            <person name="Lucas S."/>
            <person name="Lapidus A."/>
            <person name="Cheng J.F."/>
            <person name="Goodwin L."/>
            <person name="Pitluck S."/>
            <person name="Peters L."/>
            <person name="Ovchinnikova G."/>
            <person name="Teshima H."/>
            <person name="Detter J.C."/>
            <person name="Han C.S."/>
            <person name="Tapia R."/>
            <person name="Land M.L."/>
            <person name="Hauser L."/>
            <person name="Kyrpides N.C."/>
            <person name="Ivanova N.N."/>
            <person name="Pagani I."/>
            <person name="Huntmann M."/>
            <person name="Wei C.L."/>
            <person name="Davenport K.W."/>
            <person name="Daligault H."/>
            <person name="Chain P.S."/>
            <person name="Chen A."/>
            <person name="Mavromatis K."/>
            <person name="Markowitz V."/>
            <person name="Szeto E."/>
            <person name="Mikhailova N."/>
            <person name="Pati A."/>
            <person name="Wagner M."/>
            <person name="Woyke T."/>
            <person name="Ollivier B."/>
            <person name="Klenk H.P."/>
            <person name="Spring S."/>
            <person name="Loy A."/>
        </authorList>
    </citation>
    <scope>NUCLEOTIDE SEQUENCE [LARGE SCALE GENOMIC DNA]</scope>
    <source>
        <strain evidence="2">DSM 22704 / JCM 16185 / SJ4</strain>
    </source>
</reference>
<evidence type="ECO:0000313" key="2">
    <source>
        <dbReference type="Proteomes" id="UP000002892"/>
    </source>
</evidence>
<name>I4D7F8_DESAJ</name>
<protein>
    <recommendedName>
        <fullName evidence="3">Zn-dependent hydrolase of beta-lactamase fold protein</fullName>
    </recommendedName>
</protein>
<dbReference type="Pfam" id="PF13483">
    <property type="entry name" value="Lactamase_B_3"/>
    <property type="match status" value="1"/>
</dbReference>
<dbReference type="Proteomes" id="UP000002892">
    <property type="component" value="Chromosome"/>
</dbReference>
<gene>
    <name evidence="1" type="ordered locus">Desaci_2809</name>
</gene>
<dbReference type="RefSeq" id="WP_014827726.1">
    <property type="nucleotide sequence ID" value="NC_018068.1"/>
</dbReference>
<proteinExistence type="predicted"/>
<sequence length="231" mass="26775">MAKELIKIKYLFHSGFLVETDNNLYILDYYRGDIGDVIKKSPKNIVVFSSHNHPDHFNPLILEWQKVRPDIHYILSSDIVISKKVNNLNVLSPYDQLTLGNLTVKAYNSTDIGVSFLIQDGGNHLFHAGDLNWWYWVDTPEEMAKAEKAFKDEVQKIKGEIIDFAFFPVDPRLEKNYKAGAEYFIQELAPKYLIPMHFADSPEIVEEFEIEMKDSSCQILKFTRKGQELII</sequence>
<dbReference type="KEGG" id="dai:Desaci_2809"/>
<keyword evidence="2" id="KW-1185">Reference proteome</keyword>
<evidence type="ECO:0008006" key="3">
    <source>
        <dbReference type="Google" id="ProtNLM"/>
    </source>
</evidence>
<dbReference type="Gene3D" id="3.60.15.10">
    <property type="entry name" value="Ribonuclease Z/Hydroxyacylglutathione hydrolase-like"/>
    <property type="match status" value="1"/>
</dbReference>
<evidence type="ECO:0000313" key="1">
    <source>
        <dbReference type="EMBL" id="AFM41732.1"/>
    </source>
</evidence>
<dbReference type="HOGENOM" id="CLU_061731_0_0_9"/>
<dbReference type="PANTHER" id="PTHR42967">
    <property type="entry name" value="METAL DEPENDENT HYDROLASE"/>
    <property type="match status" value="1"/>
</dbReference>
<dbReference type="PANTHER" id="PTHR42967:SF1">
    <property type="entry name" value="MBL FOLD METALLO-HYDROLASE"/>
    <property type="match status" value="1"/>
</dbReference>
<dbReference type="eggNOG" id="COG2220">
    <property type="taxonomic scope" value="Bacteria"/>
</dbReference>
<dbReference type="InterPro" id="IPR036866">
    <property type="entry name" value="RibonucZ/Hydroxyglut_hydro"/>
</dbReference>
<dbReference type="SUPFAM" id="SSF56281">
    <property type="entry name" value="Metallo-hydrolase/oxidoreductase"/>
    <property type="match status" value="1"/>
</dbReference>
<dbReference type="OrthoDB" id="36975at2"/>